<evidence type="ECO:0000259" key="11">
    <source>
        <dbReference type="PROSITE" id="PS51371"/>
    </source>
</evidence>
<dbReference type="PANTHER" id="PTHR22777">
    <property type="entry name" value="HEMOLYSIN-RELATED"/>
    <property type="match status" value="1"/>
</dbReference>
<evidence type="ECO:0000313" key="14">
    <source>
        <dbReference type="Proteomes" id="UP000184447"/>
    </source>
</evidence>
<dbReference type="Pfam" id="PF00571">
    <property type="entry name" value="CBS"/>
    <property type="match status" value="2"/>
</dbReference>
<dbReference type="SUPFAM" id="SSF54631">
    <property type="entry name" value="CBS-domain pair"/>
    <property type="match status" value="1"/>
</dbReference>
<dbReference type="PROSITE" id="PS51846">
    <property type="entry name" value="CNNM"/>
    <property type="match status" value="1"/>
</dbReference>
<sequence length="432" mass="48634">MEILFLFILIAVNAFFAGSEIALISLNDNKIKLLADEGDKKAKQLVKLLGEPSRFLATIQIGITLAGFLASAFAAESFADPLVDIFKGYNLPMSEAVLRVTTVTIITIILAYFTLVLGELVPKRVAMNKAEPIAFFVVTPLTILSKITSPFVKLLTLSTNFCVRLFGVDPYSTDDNVTEEEIRMMVDVGEEKGAIDEREKIMINNIFEFNNKKAEDIMTHRMELVGIPVNIELKELIKTLKAEQYSRIPVYEESIDNIIGILHVKDLLSLVMEDAEEKFDLASYIRTPFFIPMQKKIDELFFEIQSAKSHMAIVLDEYGGTSGVVTIEDIVEEIVGNIFDEYDEEDDRELKQIDEMTFEVSGMISLHDLQEPLNVDLPVEEYETLNGFFIGLFGNIPPKGIVSEVKFKHLNIQAVEVTDKRIEKAIISIQNK</sequence>
<dbReference type="InterPro" id="IPR046342">
    <property type="entry name" value="CBS_dom_sf"/>
</dbReference>
<dbReference type="Pfam" id="PF03471">
    <property type="entry name" value="CorC_HlyC"/>
    <property type="match status" value="1"/>
</dbReference>
<dbReference type="PROSITE" id="PS51371">
    <property type="entry name" value="CBS"/>
    <property type="match status" value="2"/>
</dbReference>
<gene>
    <name evidence="13" type="ORF">SAMN02745207_02252</name>
</gene>
<feature type="transmembrane region" description="Helical" evidence="10">
    <location>
        <begin position="133"/>
        <end position="152"/>
    </location>
</feature>
<evidence type="ECO:0000256" key="3">
    <source>
        <dbReference type="ARBA" id="ARBA00022692"/>
    </source>
</evidence>
<evidence type="ECO:0000256" key="10">
    <source>
        <dbReference type="SAM" id="Phobius"/>
    </source>
</evidence>
<feature type="transmembrane region" description="Helical" evidence="10">
    <location>
        <begin position="6"/>
        <end position="26"/>
    </location>
</feature>
<evidence type="ECO:0000256" key="8">
    <source>
        <dbReference type="PROSITE-ProRule" id="PRU00703"/>
    </source>
</evidence>
<organism evidence="13 14">
    <name type="scientific">Clostridium grantii DSM 8605</name>
    <dbReference type="NCBI Taxonomy" id="1121316"/>
    <lineage>
        <taxon>Bacteria</taxon>
        <taxon>Bacillati</taxon>
        <taxon>Bacillota</taxon>
        <taxon>Clostridia</taxon>
        <taxon>Eubacteriales</taxon>
        <taxon>Clostridiaceae</taxon>
        <taxon>Clostridium</taxon>
    </lineage>
</organism>
<dbReference type="Pfam" id="PF01595">
    <property type="entry name" value="CNNM"/>
    <property type="match status" value="1"/>
</dbReference>
<accession>A0A1M5VEI4</accession>
<dbReference type="InterPro" id="IPR005170">
    <property type="entry name" value="Transptr-assoc_dom"/>
</dbReference>
<proteinExistence type="inferred from homology"/>
<dbReference type="EMBL" id="FQXM01000011">
    <property type="protein sequence ID" value="SHH73650.1"/>
    <property type="molecule type" value="Genomic_DNA"/>
</dbReference>
<dbReference type="FunFam" id="3.10.580.10:FF:000002">
    <property type="entry name" value="Magnesium/cobalt efflux protein CorC"/>
    <property type="match status" value="1"/>
</dbReference>
<dbReference type="InterPro" id="IPR044751">
    <property type="entry name" value="Ion_transp-like_CBS"/>
</dbReference>
<keyword evidence="14" id="KW-1185">Reference proteome</keyword>
<evidence type="ECO:0000256" key="6">
    <source>
        <dbReference type="ARBA" id="ARBA00023122"/>
    </source>
</evidence>
<evidence type="ECO:0000256" key="7">
    <source>
        <dbReference type="ARBA" id="ARBA00023136"/>
    </source>
</evidence>
<evidence type="ECO:0000256" key="1">
    <source>
        <dbReference type="ARBA" id="ARBA00004141"/>
    </source>
</evidence>
<dbReference type="SUPFAM" id="SSF56176">
    <property type="entry name" value="FAD-binding/transporter-associated domain-like"/>
    <property type="match status" value="1"/>
</dbReference>
<reference evidence="13 14" key="1">
    <citation type="submission" date="2016-11" db="EMBL/GenBank/DDBJ databases">
        <authorList>
            <person name="Jaros S."/>
            <person name="Januszkiewicz K."/>
            <person name="Wedrychowicz H."/>
        </authorList>
    </citation>
    <scope>NUCLEOTIDE SEQUENCE [LARGE SCALE GENOMIC DNA]</scope>
    <source>
        <strain evidence="13 14">DSM 8605</strain>
    </source>
</reference>
<evidence type="ECO:0000256" key="2">
    <source>
        <dbReference type="ARBA" id="ARBA00006337"/>
    </source>
</evidence>
<feature type="domain" description="CNNM transmembrane" evidence="12">
    <location>
        <begin position="1"/>
        <end position="199"/>
    </location>
</feature>
<evidence type="ECO:0000313" key="13">
    <source>
        <dbReference type="EMBL" id="SHH73650.1"/>
    </source>
</evidence>
<dbReference type="GO" id="GO:0050660">
    <property type="term" value="F:flavin adenine dinucleotide binding"/>
    <property type="evidence" value="ECO:0007669"/>
    <property type="project" value="InterPro"/>
</dbReference>
<dbReference type="RefSeq" id="WP_073338530.1">
    <property type="nucleotide sequence ID" value="NZ_FQXM01000011.1"/>
</dbReference>
<feature type="domain" description="CBS" evidence="11">
    <location>
        <begin position="218"/>
        <end position="277"/>
    </location>
</feature>
<dbReference type="InterPro" id="IPR000644">
    <property type="entry name" value="CBS_dom"/>
</dbReference>
<dbReference type="AlphaFoldDB" id="A0A1M5VEI4"/>
<feature type="transmembrane region" description="Helical" evidence="10">
    <location>
        <begin position="96"/>
        <end position="121"/>
    </location>
</feature>
<dbReference type="SMART" id="SM01091">
    <property type="entry name" value="CorC_HlyC"/>
    <property type="match status" value="1"/>
</dbReference>
<dbReference type="Gene3D" id="3.10.580.10">
    <property type="entry name" value="CBS-domain"/>
    <property type="match status" value="1"/>
</dbReference>
<dbReference type="OrthoDB" id="9798188at2"/>
<dbReference type="InterPro" id="IPR016169">
    <property type="entry name" value="FAD-bd_PCMH_sub2"/>
</dbReference>
<dbReference type="STRING" id="1121316.SAMN02745207_02252"/>
<dbReference type="InterPro" id="IPR036318">
    <property type="entry name" value="FAD-bd_PCMH-like_sf"/>
</dbReference>
<evidence type="ECO:0000256" key="9">
    <source>
        <dbReference type="PROSITE-ProRule" id="PRU01193"/>
    </source>
</evidence>
<keyword evidence="7 9" id="KW-0472">Membrane</keyword>
<dbReference type="InterPro" id="IPR002550">
    <property type="entry name" value="CNNM"/>
</dbReference>
<dbReference type="Gene3D" id="3.30.465.10">
    <property type="match status" value="1"/>
</dbReference>
<evidence type="ECO:0000256" key="4">
    <source>
        <dbReference type="ARBA" id="ARBA00022737"/>
    </source>
</evidence>
<evidence type="ECO:0000259" key="12">
    <source>
        <dbReference type="PROSITE" id="PS51846"/>
    </source>
</evidence>
<dbReference type="CDD" id="cd04590">
    <property type="entry name" value="CBS_pair_CorC_HlyC_assoc"/>
    <property type="match status" value="1"/>
</dbReference>
<keyword evidence="6 8" id="KW-0129">CBS domain</keyword>
<comment type="subcellular location">
    <subcellularLocation>
        <location evidence="1">Membrane</location>
        <topology evidence="1">Multi-pass membrane protein</topology>
    </subcellularLocation>
</comment>
<keyword evidence="5 9" id="KW-1133">Transmembrane helix</keyword>
<protein>
    <submittedName>
        <fullName evidence="13">Putative hemolysin</fullName>
    </submittedName>
</protein>
<evidence type="ECO:0000256" key="5">
    <source>
        <dbReference type="ARBA" id="ARBA00022989"/>
    </source>
</evidence>
<keyword evidence="4" id="KW-0677">Repeat</keyword>
<keyword evidence="3 9" id="KW-0812">Transmembrane</keyword>
<name>A0A1M5VEI4_9CLOT</name>
<feature type="transmembrane region" description="Helical" evidence="10">
    <location>
        <begin position="55"/>
        <end position="76"/>
    </location>
</feature>
<dbReference type="Proteomes" id="UP000184447">
    <property type="component" value="Unassembled WGS sequence"/>
</dbReference>
<dbReference type="GO" id="GO:0005886">
    <property type="term" value="C:plasma membrane"/>
    <property type="evidence" value="ECO:0007669"/>
    <property type="project" value="TreeGrafter"/>
</dbReference>
<dbReference type="PANTHER" id="PTHR22777:SF17">
    <property type="entry name" value="UPF0053 PROTEIN SLL0260"/>
    <property type="match status" value="1"/>
</dbReference>
<comment type="similarity">
    <text evidence="2">Belongs to the UPF0053 family.</text>
</comment>
<feature type="domain" description="CBS" evidence="11">
    <location>
        <begin position="284"/>
        <end position="341"/>
    </location>
</feature>